<gene>
    <name evidence="2" type="ORF">C8R26_11834</name>
</gene>
<dbReference type="AlphaFoldDB" id="A0A2T5HY30"/>
<dbReference type="Pfam" id="PF07283">
    <property type="entry name" value="TrbH"/>
    <property type="match status" value="1"/>
</dbReference>
<reference evidence="2 3" key="1">
    <citation type="submission" date="2018-04" db="EMBL/GenBank/DDBJ databases">
        <title>Active sludge and wastewater microbial communities from Klosterneuburg, Austria.</title>
        <authorList>
            <person name="Wagner M."/>
        </authorList>
    </citation>
    <scope>NUCLEOTIDE SEQUENCE [LARGE SCALE GENOMIC DNA]</scope>
    <source>
        <strain evidence="2 3">Nm49</strain>
    </source>
</reference>
<comment type="caution">
    <text evidence="2">The sequence shown here is derived from an EMBL/GenBank/DDBJ whole genome shotgun (WGS) entry which is preliminary data.</text>
</comment>
<evidence type="ECO:0000256" key="1">
    <source>
        <dbReference type="SAM" id="SignalP"/>
    </source>
</evidence>
<feature type="chain" id="PRO_5015445510" evidence="1">
    <location>
        <begin position="20"/>
        <end position="128"/>
    </location>
</feature>
<evidence type="ECO:0000313" key="3">
    <source>
        <dbReference type="Proteomes" id="UP000244128"/>
    </source>
</evidence>
<dbReference type="RefSeq" id="WP_107803770.1">
    <property type="nucleotide sequence ID" value="NZ_QAOI01000018.1"/>
</dbReference>
<dbReference type="InterPro" id="IPR010837">
    <property type="entry name" value="Conjugal_tfr_TrbH"/>
</dbReference>
<feature type="signal peptide" evidence="1">
    <location>
        <begin position="1"/>
        <end position="19"/>
    </location>
</feature>
<dbReference type="EMBL" id="QAOI01000018">
    <property type="protein sequence ID" value="PTQ76378.1"/>
    <property type="molecule type" value="Genomic_DNA"/>
</dbReference>
<name>A0A2T5HY30_9PROT</name>
<proteinExistence type="predicted"/>
<keyword evidence="1" id="KW-0732">Signal</keyword>
<accession>A0A2T5HY30</accession>
<organism evidence="2 3">
    <name type="scientific">Nitrosomonas oligotropha</name>
    <dbReference type="NCBI Taxonomy" id="42354"/>
    <lineage>
        <taxon>Bacteria</taxon>
        <taxon>Pseudomonadati</taxon>
        <taxon>Pseudomonadota</taxon>
        <taxon>Betaproteobacteria</taxon>
        <taxon>Nitrosomonadales</taxon>
        <taxon>Nitrosomonadaceae</taxon>
        <taxon>Nitrosomonas</taxon>
    </lineage>
</organism>
<dbReference type="Proteomes" id="UP000244128">
    <property type="component" value="Unassembled WGS sequence"/>
</dbReference>
<evidence type="ECO:0000313" key="2">
    <source>
        <dbReference type="EMBL" id="PTQ76378.1"/>
    </source>
</evidence>
<protein>
    <submittedName>
        <fullName evidence="2">Conjugative transfer protein TrbH</fullName>
    </submittedName>
</protein>
<sequence length="128" mass="14040">MFRLSMLVLIFILTGCATTQFGNFVAHNDEAHNKSIASDVTGQLIQLYPPASTQFNMQHPTIDSLGDALVDNLRAGGYAIHEHKKSNLSKSTDTPTSGAFKQTTPKSHRIFFNTTADVALNQIRASQF</sequence>
<dbReference type="PROSITE" id="PS51257">
    <property type="entry name" value="PROKAR_LIPOPROTEIN"/>
    <property type="match status" value="1"/>
</dbReference>